<dbReference type="AlphaFoldDB" id="A0A4Y8AW02"/>
<evidence type="ECO:0000259" key="2">
    <source>
        <dbReference type="Pfam" id="PF04773"/>
    </source>
</evidence>
<name>A0A4Y8AW02_9FLAO</name>
<proteinExistence type="predicted"/>
<dbReference type="GO" id="GO:0016989">
    <property type="term" value="F:sigma factor antagonist activity"/>
    <property type="evidence" value="ECO:0007669"/>
    <property type="project" value="TreeGrafter"/>
</dbReference>
<keyword evidence="5" id="KW-1185">Reference proteome</keyword>
<evidence type="ECO:0000256" key="1">
    <source>
        <dbReference type="SAM" id="Phobius"/>
    </source>
</evidence>
<dbReference type="InterPro" id="IPR012373">
    <property type="entry name" value="Ferrdict_sens_TM"/>
</dbReference>
<dbReference type="PANTHER" id="PTHR30273:SF2">
    <property type="entry name" value="PROTEIN FECR"/>
    <property type="match status" value="1"/>
</dbReference>
<dbReference type="PANTHER" id="PTHR30273">
    <property type="entry name" value="PERIPLASMIC SIGNAL SENSOR AND SIGMA FACTOR ACTIVATOR FECR-RELATED"/>
    <property type="match status" value="1"/>
</dbReference>
<accession>A0A4Y8AW02</accession>
<dbReference type="OrthoDB" id="649666at2"/>
<keyword evidence="1" id="KW-0472">Membrane</keyword>
<organism evidence="4 5">
    <name type="scientific">Gramella jeungdoensis</name>
    <dbReference type="NCBI Taxonomy" id="708091"/>
    <lineage>
        <taxon>Bacteria</taxon>
        <taxon>Pseudomonadati</taxon>
        <taxon>Bacteroidota</taxon>
        <taxon>Flavobacteriia</taxon>
        <taxon>Flavobacteriales</taxon>
        <taxon>Flavobacteriaceae</taxon>
        <taxon>Christiangramia</taxon>
    </lineage>
</organism>
<comment type="caution">
    <text evidence="4">The sequence shown here is derived from an EMBL/GenBank/DDBJ whole genome shotgun (WGS) entry which is preliminary data.</text>
</comment>
<feature type="domain" description="Protein FecR C-terminal" evidence="3">
    <location>
        <begin position="316"/>
        <end position="385"/>
    </location>
</feature>
<dbReference type="Gene3D" id="3.55.50.30">
    <property type="match status" value="1"/>
</dbReference>
<dbReference type="Pfam" id="PF16344">
    <property type="entry name" value="FecR_C"/>
    <property type="match status" value="1"/>
</dbReference>
<evidence type="ECO:0000259" key="3">
    <source>
        <dbReference type="Pfam" id="PF16344"/>
    </source>
</evidence>
<sequence length="386" mass="44682">MAISEIHNLIIKYLNDELNDSERETLVNWLNNSENKAVFKKYIVLNRSLNYKYQKFNYKDPLDSALEEITKKNAKAPKKIIKLRSLFKYAAIFIVVIGTGFYFFKNNFNKSNTPKIVNEIKIGTDKATLTLENGTNIALEKGKVFNSGTVNSDGEKIIYNSNSTTTTEEITYNYLTIPRGGEFYIVLEDNTKVWLNSESQLKYPVAFVKGKTREVELLYGEAYFEVSPSTNHNGDKFKVHTQQQTIEVLGTQFNVKAYKENKEIYTTLAEGKVKVEIDGITKMLKPSEQTTYNKTTKSINVTTVDVSYETAWRTGYFNFTNKAFVEVAEVLARWYNIEFHFENKTLEQFKINGVISKNQNVEYFLFTLKNIENINYKIKDNHIYIK</sequence>
<dbReference type="Gene3D" id="2.60.120.1440">
    <property type="match status" value="1"/>
</dbReference>
<dbReference type="InterPro" id="IPR032508">
    <property type="entry name" value="FecR_C"/>
</dbReference>
<evidence type="ECO:0000313" key="4">
    <source>
        <dbReference type="EMBL" id="TEW76726.1"/>
    </source>
</evidence>
<dbReference type="Proteomes" id="UP000298517">
    <property type="component" value="Unassembled WGS sequence"/>
</dbReference>
<dbReference type="Pfam" id="PF04773">
    <property type="entry name" value="FecR"/>
    <property type="match status" value="1"/>
</dbReference>
<dbReference type="PIRSF" id="PIRSF018266">
    <property type="entry name" value="FecR"/>
    <property type="match status" value="1"/>
</dbReference>
<dbReference type="RefSeq" id="WP_134246736.1">
    <property type="nucleotide sequence ID" value="NZ_SNQI01000001.1"/>
</dbReference>
<reference evidence="4 5" key="1">
    <citation type="journal article" date="2011" name="J. Microbiol.">
        <title>Gramella jeungdoensis sp. nov., isolated from a solar saltern in Korea.</title>
        <authorList>
            <person name="Joung Y."/>
            <person name="Kim H."/>
            <person name="Jang T."/>
            <person name="Ahn T.S."/>
            <person name="Joh K."/>
        </authorList>
    </citation>
    <scope>NUCLEOTIDE SEQUENCE [LARGE SCALE GENOMIC DNA]</scope>
    <source>
        <strain evidence="4 5">KCTC 23123</strain>
    </source>
</reference>
<evidence type="ECO:0000313" key="5">
    <source>
        <dbReference type="Proteomes" id="UP000298517"/>
    </source>
</evidence>
<dbReference type="InterPro" id="IPR006860">
    <property type="entry name" value="FecR"/>
</dbReference>
<feature type="domain" description="FecR protein" evidence="2">
    <location>
        <begin position="179"/>
        <end position="274"/>
    </location>
</feature>
<gene>
    <name evidence="4" type="ORF">E2488_02430</name>
</gene>
<feature type="transmembrane region" description="Helical" evidence="1">
    <location>
        <begin position="86"/>
        <end position="104"/>
    </location>
</feature>
<keyword evidence="1" id="KW-0812">Transmembrane</keyword>
<protein>
    <submittedName>
        <fullName evidence="4">FecR family protein</fullName>
    </submittedName>
</protein>
<keyword evidence="1" id="KW-1133">Transmembrane helix</keyword>
<dbReference type="EMBL" id="SNQI01000001">
    <property type="protein sequence ID" value="TEW76726.1"/>
    <property type="molecule type" value="Genomic_DNA"/>
</dbReference>